<evidence type="ECO:0000313" key="3">
    <source>
        <dbReference type="Proteomes" id="UP001163046"/>
    </source>
</evidence>
<comment type="caution">
    <text evidence="2">The sequence shown here is derived from an EMBL/GenBank/DDBJ whole genome shotgun (WGS) entry which is preliminary data.</text>
</comment>
<evidence type="ECO:0000256" key="1">
    <source>
        <dbReference type="SAM" id="MobiDB-lite"/>
    </source>
</evidence>
<evidence type="ECO:0000313" key="2">
    <source>
        <dbReference type="EMBL" id="KAJ7336059.1"/>
    </source>
</evidence>
<sequence>MRLLSTLAPEVYQEFEKVNHAISRLEQPFSQVWLTWRLKKPRILTILSKKVKIRRAEEKKVTDRRQKLVWSLTSRGKEPSHRLEEDRYDNPHSTKGGEREQRGVSSAPEIHINFGKTPIPKQWAKYMSSPVKKTQMVRE</sequence>
<gene>
    <name evidence="2" type="ORF">OS493_013434</name>
</gene>
<reference evidence="2" key="1">
    <citation type="submission" date="2023-01" db="EMBL/GenBank/DDBJ databases">
        <title>Genome assembly of the deep-sea coral Lophelia pertusa.</title>
        <authorList>
            <person name="Herrera S."/>
            <person name="Cordes E."/>
        </authorList>
    </citation>
    <scope>NUCLEOTIDE SEQUENCE</scope>
    <source>
        <strain evidence="2">USNM1676648</strain>
        <tissue evidence="2">Polyp</tissue>
    </source>
</reference>
<dbReference type="AlphaFoldDB" id="A0A9X0CFP1"/>
<keyword evidence="3" id="KW-1185">Reference proteome</keyword>
<name>A0A9X0CFP1_9CNID</name>
<dbReference type="Proteomes" id="UP001163046">
    <property type="component" value="Unassembled WGS sequence"/>
</dbReference>
<accession>A0A9X0CFP1</accession>
<protein>
    <submittedName>
        <fullName evidence="2">Uncharacterized protein</fullName>
    </submittedName>
</protein>
<proteinExistence type="predicted"/>
<feature type="compositionally biased region" description="Basic and acidic residues" evidence="1">
    <location>
        <begin position="75"/>
        <end position="102"/>
    </location>
</feature>
<feature type="region of interest" description="Disordered" evidence="1">
    <location>
        <begin position="71"/>
        <end position="113"/>
    </location>
</feature>
<organism evidence="2 3">
    <name type="scientific">Desmophyllum pertusum</name>
    <dbReference type="NCBI Taxonomy" id="174260"/>
    <lineage>
        <taxon>Eukaryota</taxon>
        <taxon>Metazoa</taxon>
        <taxon>Cnidaria</taxon>
        <taxon>Anthozoa</taxon>
        <taxon>Hexacorallia</taxon>
        <taxon>Scleractinia</taxon>
        <taxon>Caryophylliina</taxon>
        <taxon>Caryophylliidae</taxon>
        <taxon>Desmophyllum</taxon>
    </lineage>
</organism>
<dbReference type="OrthoDB" id="8060926at2759"/>
<dbReference type="EMBL" id="MU827783">
    <property type="protein sequence ID" value="KAJ7336059.1"/>
    <property type="molecule type" value="Genomic_DNA"/>
</dbReference>